<feature type="compositionally biased region" description="Basic and acidic residues" evidence="1">
    <location>
        <begin position="111"/>
        <end position="121"/>
    </location>
</feature>
<proteinExistence type="predicted"/>
<organism evidence="2 3">
    <name type="scientific">Steinernema carpocapsae</name>
    <name type="common">Entomopathogenic nematode</name>
    <dbReference type="NCBI Taxonomy" id="34508"/>
    <lineage>
        <taxon>Eukaryota</taxon>
        <taxon>Metazoa</taxon>
        <taxon>Ecdysozoa</taxon>
        <taxon>Nematoda</taxon>
        <taxon>Chromadorea</taxon>
        <taxon>Rhabditida</taxon>
        <taxon>Tylenchina</taxon>
        <taxon>Panagrolaimomorpha</taxon>
        <taxon>Strongyloidoidea</taxon>
        <taxon>Steinernematidae</taxon>
        <taxon>Steinernema</taxon>
    </lineage>
</organism>
<reference evidence="2 3" key="2">
    <citation type="journal article" date="2019" name="G3 (Bethesda)">
        <title>Hybrid Assembly of the Genome of the Entomopathogenic Nematode Steinernema carpocapsae Identifies the X-Chromosome.</title>
        <authorList>
            <person name="Serra L."/>
            <person name="Macchietto M."/>
            <person name="Macias-Munoz A."/>
            <person name="McGill C.J."/>
            <person name="Rodriguez I.M."/>
            <person name="Rodriguez B."/>
            <person name="Murad R."/>
            <person name="Mortazavi A."/>
        </authorList>
    </citation>
    <scope>NUCLEOTIDE SEQUENCE [LARGE SCALE GENOMIC DNA]</scope>
    <source>
        <strain evidence="2 3">ALL</strain>
    </source>
</reference>
<feature type="region of interest" description="Disordered" evidence="1">
    <location>
        <begin position="55"/>
        <end position="121"/>
    </location>
</feature>
<sequence>MLTVLQLKEAFQILCEEGKKYDHFGDQFFNLPKAALKSKWTSLLSVNDGVKLLSRSRSTKTEEELHTEAPLVPETTARETEAPGNSTTPQAESSSLTAATTETSAKKKREAKGNEKDDKAEEACRDYAIQKDDGEICTYQQNLCDQTLIMVWHECLIE</sequence>
<dbReference type="EMBL" id="AZBU02000006">
    <property type="protein sequence ID" value="TKR71981.1"/>
    <property type="molecule type" value="Genomic_DNA"/>
</dbReference>
<comment type="caution">
    <text evidence="2">The sequence shown here is derived from an EMBL/GenBank/DDBJ whole genome shotgun (WGS) entry which is preliminary data.</text>
</comment>
<dbReference type="Proteomes" id="UP000298663">
    <property type="component" value="Unassembled WGS sequence"/>
</dbReference>
<name>A0A4U5MQT2_STECR</name>
<dbReference type="AlphaFoldDB" id="A0A4U5MQT2"/>
<evidence type="ECO:0000256" key="1">
    <source>
        <dbReference type="SAM" id="MobiDB-lite"/>
    </source>
</evidence>
<protein>
    <submittedName>
        <fullName evidence="2">Uncharacterized protein</fullName>
    </submittedName>
</protein>
<feature type="compositionally biased region" description="Low complexity" evidence="1">
    <location>
        <begin position="91"/>
        <end position="103"/>
    </location>
</feature>
<evidence type="ECO:0000313" key="2">
    <source>
        <dbReference type="EMBL" id="TKR71981.1"/>
    </source>
</evidence>
<gene>
    <name evidence="2" type="ORF">L596_019508</name>
</gene>
<accession>A0A4U5MQT2</accession>
<keyword evidence="3" id="KW-1185">Reference proteome</keyword>
<evidence type="ECO:0000313" key="3">
    <source>
        <dbReference type="Proteomes" id="UP000298663"/>
    </source>
</evidence>
<reference evidence="2 3" key="1">
    <citation type="journal article" date="2015" name="Genome Biol.">
        <title>Comparative genomics of Steinernema reveals deeply conserved gene regulatory networks.</title>
        <authorList>
            <person name="Dillman A.R."/>
            <person name="Macchietto M."/>
            <person name="Porter C.F."/>
            <person name="Rogers A."/>
            <person name="Williams B."/>
            <person name="Antoshechkin I."/>
            <person name="Lee M.M."/>
            <person name="Goodwin Z."/>
            <person name="Lu X."/>
            <person name="Lewis E.E."/>
            <person name="Goodrich-Blair H."/>
            <person name="Stock S.P."/>
            <person name="Adams B.J."/>
            <person name="Sternberg P.W."/>
            <person name="Mortazavi A."/>
        </authorList>
    </citation>
    <scope>NUCLEOTIDE SEQUENCE [LARGE SCALE GENOMIC DNA]</scope>
    <source>
        <strain evidence="2 3">ALL</strain>
    </source>
</reference>